<dbReference type="PROSITE" id="PS50850">
    <property type="entry name" value="MFS"/>
    <property type="match status" value="1"/>
</dbReference>
<evidence type="ECO:0000256" key="5">
    <source>
        <dbReference type="ARBA" id="ARBA00022692"/>
    </source>
</evidence>
<organism evidence="11 12">
    <name type="scientific">Bradyrhizobium erythrophlei</name>
    <dbReference type="NCBI Taxonomy" id="1437360"/>
    <lineage>
        <taxon>Bacteria</taxon>
        <taxon>Pseudomonadati</taxon>
        <taxon>Pseudomonadota</taxon>
        <taxon>Alphaproteobacteria</taxon>
        <taxon>Hyphomicrobiales</taxon>
        <taxon>Nitrobacteraceae</taxon>
        <taxon>Bradyrhizobium</taxon>
    </lineage>
</organism>
<dbReference type="FunFam" id="1.20.1250.20:FF:000001">
    <property type="entry name" value="Dicarboxylate MFS transporter"/>
    <property type="match status" value="1"/>
</dbReference>
<evidence type="ECO:0000256" key="3">
    <source>
        <dbReference type="ARBA" id="ARBA00022448"/>
    </source>
</evidence>
<dbReference type="AlphaFoldDB" id="A0A1H4WET1"/>
<feature type="transmembrane region" description="Helical" evidence="9">
    <location>
        <begin position="49"/>
        <end position="73"/>
    </location>
</feature>
<dbReference type="Proteomes" id="UP000198992">
    <property type="component" value="Unassembled WGS sequence"/>
</dbReference>
<feature type="transmembrane region" description="Helical" evidence="9">
    <location>
        <begin position="244"/>
        <end position="265"/>
    </location>
</feature>
<evidence type="ECO:0000256" key="1">
    <source>
        <dbReference type="ARBA" id="ARBA00004651"/>
    </source>
</evidence>
<accession>A0A1H4WET1</accession>
<feature type="transmembrane region" description="Helical" evidence="9">
    <location>
        <begin position="309"/>
        <end position="326"/>
    </location>
</feature>
<feature type="transmembrane region" description="Helical" evidence="9">
    <location>
        <begin position="338"/>
        <end position="362"/>
    </location>
</feature>
<evidence type="ECO:0000256" key="7">
    <source>
        <dbReference type="ARBA" id="ARBA00022989"/>
    </source>
</evidence>
<dbReference type="InterPro" id="IPR020846">
    <property type="entry name" value="MFS_dom"/>
</dbReference>
<protein>
    <submittedName>
        <fullName evidence="11">MFS transporter, MHS family, proline/betaine transporter</fullName>
    </submittedName>
</protein>
<keyword evidence="6" id="KW-0769">Symport</keyword>
<reference evidence="11 12" key="1">
    <citation type="submission" date="2016-10" db="EMBL/GenBank/DDBJ databases">
        <authorList>
            <person name="de Groot N.N."/>
        </authorList>
    </citation>
    <scope>NUCLEOTIDE SEQUENCE [LARGE SCALE GENOMIC DNA]</scope>
    <source>
        <strain evidence="11 12">MT12</strain>
    </source>
</reference>
<proteinExistence type="inferred from homology"/>
<dbReference type="PROSITE" id="PS00216">
    <property type="entry name" value="SUGAR_TRANSPORT_1"/>
    <property type="match status" value="1"/>
</dbReference>
<dbReference type="GO" id="GO:0015293">
    <property type="term" value="F:symporter activity"/>
    <property type="evidence" value="ECO:0007669"/>
    <property type="project" value="UniProtKB-KW"/>
</dbReference>
<dbReference type="Gene3D" id="1.20.1250.20">
    <property type="entry name" value="MFS general substrate transporter like domains"/>
    <property type="match status" value="2"/>
</dbReference>
<feature type="domain" description="Major facilitator superfamily (MFS) profile" evidence="10">
    <location>
        <begin position="13"/>
        <end position="429"/>
    </location>
</feature>
<dbReference type="RefSeq" id="WP_244549579.1">
    <property type="nucleotide sequence ID" value="NZ_FNTH01000001.1"/>
</dbReference>
<dbReference type="InterPro" id="IPR036259">
    <property type="entry name" value="MFS_trans_sf"/>
</dbReference>
<sequence>MQADTMAQMRRRVVISSTIGNALEWFDFTVFGLFAGILSKLFFPADNPHSSLLLTFATFGIAFAARPLGGLVFGLYSDKHGRKKALVVMISLMAVGTGLLGLLPTYGAIGIAAPLLLLLARLIQGFSAGGEFGSASAMLIEFAPPGRRGFYGSFQMVSQSLAFGLGAAMAIGLNLGLSPDAFASWGWRVPFILGILIGPTGWYLRQRCDESPEFQAYLAEKAATVQPSRQTTLGQLFSEHPRELIASFCLIAAGTAINYVNAIFLPTYAVAELKLPILNAQLGLLVVSVINAAVAVASGALSDRIGRRAVLVPALIVYSLLFYVILQRLVAAPTTANLWQLQIVAVLLGALAGPTPAFMTEIFPVGVRSTGASLMYNLAVMLFGGLAPFINTWLVQVTGDKAAPVYYILFAAAVGLVGLAVYRGRPSVPGIATQPAQ</sequence>
<dbReference type="InterPro" id="IPR005829">
    <property type="entry name" value="Sugar_transporter_CS"/>
</dbReference>
<gene>
    <name evidence="11" type="ORF">SAMN05444164_3097</name>
</gene>
<dbReference type="PANTHER" id="PTHR43528:SF8">
    <property type="entry name" value="BLR0239 PROTEIN"/>
    <property type="match status" value="1"/>
</dbReference>
<feature type="transmembrane region" description="Helical" evidence="9">
    <location>
        <begin position="150"/>
        <end position="173"/>
    </location>
</feature>
<feature type="transmembrane region" description="Helical" evidence="9">
    <location>
        <begin position="405"/>
        <end position="422"/>
    </location>
</feature>
<evidence type="ECO:0000256" key="9">
    <source>
        <dbReference type="SAM" id="Phobius"/>
    </source>
</evidence>
<feature type="transmembrane region" description="Helical" evidence="9">
    <location>
        <begin position="109"/>
        <end position="129"/>
    </location>
</feature>
<evidence type="ECO:0000256" key="4">
    <source>
        <dbReference type="ARBA" id="ARBA00022475"/>
    </source>
</evidence>
<comment type="subcellular location">
    <subcellularLocation>
        <location evidence="1">Cell membrane</location>
        <topology evidence="1">Multi-pass membrane protein</topology>
    </subcellularLocation>
</comment>
<keyword evidence="5 9" id="KW-0812">Transmembrane</keyword>
<dbReference type="Pfam" id="PF07690">
    <property type="entry name" value="MFS_1"/>
    <property type="match status" value="1"/>
</dbReference>
<evidence type="ECO:0000256" key="6">
    <source>
        <dbReference type="ARBA" id="ARBA00022847"/>
    </source>
</evidence>
<feature type="transmembrane region" description="Helical" evidence="9">
    <location>
        <begin position="21"/>
        <end position="43"/>
    </location>
</feature>
<evidence type="ECO:0000256" key="2">
    <source>
        <dbReference type="ARBA" id="ARBA00008240"/>
    </source>
</evidence>
<evidence type="ECO:0000313" key="12">
    <source>
        <dbReference type="Proteomes" id="UP000198992"/>
    </source>
</evidence>
<evidence type="ECO:0000313" key="11">
    <source>
        <dbReference type="EMBL" id="SEC91842.1"/>
    </source>
</evidence>
<evidence type="ECO:0000256" key="8">
    <source>
        <dbReference type="ARBA" id="ARBA00023136"/>
    </source>
</evidence>
<dbReference type="GO" id="GO:0005886">
    <property type="term" value="C:plasma membrane"/>
    <property type="evidence" value="ECO:0007669"/>
    <property type="project" value="UniProtKB-SubCell"/>
</dbReference>
<dbReference type="PANTHER" id="PTHR43528">
    <property type="entry name" value="ALPHA-KETOGLUTARATE PERMEASE"/>
    <property type="match status" value="1"/>
</dbReference>
<dbReference type="InterPro" id="IPR005828">
    <property type="entry name" value="MFS_sugar_transport-like"/>
</dbReference>
<comment type="similarity">
    <text evidence="2">Belongs to the major facilitator superfamily. Metabolite:H+ Symporter (MHS) family (TC 2.A.1.6) family.</text>
</comment>
<keyword evidence="8 9" id="KW-0472">Membrane</keyword>
<evidence type="ECO:0000259" key="10">
    <source>
        <dbReference type="PROSITE" id="PS50850"/>
    </source>
</evidence>
<name>A0A1H4WET1_9BRAD</name>
<dbReference type="InterPro" id="IPR051084">
    <property type="entry name" value="H+-coupled_symporters"/>
</dbReference>
<feature type="transmembrane region" description="Helical" evidence="9">
    <location>
        <begin position="185"/>
        <end position="204"/>
    </location>
</feature>
<keyword evidence="4" id="KW-1003">Cell membrane</keyword>
<feature type="transmembrane region" description="Helical" evidence="9">
    <location>
        <begin position="277"/>
        <end position="297"/>
    </location>
</feature>
<dbReference type="SUPFAM" id="SSF103473">
    <property type="entry name" value="MFS general substrate transporter"/>
    <property type="match status" value="1"/>
</dbReference>
<dbReference type="Pfam" id="PF00083">
    <property type="entry name" value="Sugar_tr"/>
    <property type="match status" value="1"/>
</dbReference>
<feature type="transmembrane region" description="Helical" evidence="9">
    <location>
        <begin position="374"/>
        <end position="393"/>
    </location>
</feature>
<dbReference type="InterPro" id="IPR011701">
    <property type="entry name" value="MFS"/>
</dbReference>
<dbReference type="EMBL" id="FNTH01000001">
    <property type="protein sequence ID" value="SEC91842.1"/>
    <property type="molecule type" value="Genomic_DNA"/>
</dbReference>
<keyword evidence="7 9" id="KW-1133">Transmembrane helix</keyword>
<keyword evidence="3" id="KW-0813">Transport</keyword>